<accession>C1LHF2</accession>
<dbReference type="EMBL" id="FN318401">
    <property type="protein sequence ID" value="CAX74130.1"/>
    <property type="molecule type" value="mRNA"/>
</dbReference>
<reference evidence="1" key="1">
    <citation type="journal article" date="2009" name="Nature">
        <title>The Schistosoma japonicum genome reveals features of host-parasite interplay.</title>
        <authorList>
            <person name="Liu F."/>
            <person name="Zhou Y."/>
            <person name="Wang Z.Q."/>
            <person name="Lu G."/>
            <person name="Zheng H."/>
            <person name="Brindley P.J."/>
            <person name="McManus D.P."/>
            <person name="Blair D."/>
            <person name="Zhang Q.H."/>
            <person name="Zhong Y."/>
            <person name="Wang S."/>
            <person name="Han Z.G."/>
            <person name="Chen Z."/>
        </authorList>
    </citation>
    <scope>NUCLEOTIDE SEQUENCE</scope>
    <source>
        <strain evidence="1">Anhui</strain>
    </source>
</reference>
<dbReference type="AlphaFoldDB" id="C1LHF2"/>
<sequence length="60" mass="7065">MPCRLPSLIISIRNVNVPRVRLLNTFSLFLNVHLAIKRNFRGLVRETNRLNTRIVNLCFM</sequence>
<reference evidence="1" key="2">
    <citation type="submission" date="2009-03" db="EMBL/GenBank/DDBJ databases">
        <authorList>
            <person name="Gang L."/>
        </authorList>
    </citation>
    <scope>NUCLEOTIDE SEQUENCE</scope>
    <source>
        <strain evidence="1">Anhui</strain>
    </source>
</reference>
<dbReference type="EMBL" id="FN318402">
    <property type="protein sequence ID" value="CAX74131.1"/>
    <property type="molecule type" value="mRNA"/>
</dbReference>
<organism evidence="1">
    <name type="scientific">Schistosoma japonicum</name>
    <name type="common">Blood fluke</name>
    <dbReference type="NCBI Taxonomy" id="6182"/>
    <lineage>
        <taxon>Eukaryota</taxon>
        <taxon>Metazoa</taxon>
        <taxon>Spiralia</taxon>
        <taxon>Lophotrochozoa</taxon>
        <taxon>Platyhelminthes</taxon>
        <taxon>Trematoda</taxon>
        <taxon>Digenea</taxon>
        <taxon>Strigeidida</taxon>
        <taxon>Schistosomatoidea</taxon>
        <taxon>Schistosomatidae</taxon>
        <taxon>Schistosoma</taxon>
    </lineage>
</organism>
<proteinExistence type="evidence at transcript level"/>
<name>C1LHF2_SCHJA</name>
<protein>
    <submittedName>
        <fullName evidence="1">Hypotheticial protein</fullName>
    </submittedName>
</protein>
<evidence type="ECO:0000313" key="1">
    <source>
        <dbReference type="EMBL" id="CAX74130.1"/>
    </source>
</evidence>